<protein>
    <submittedName>
        <fullName evidence="2">Proteasome activator complex subunit 4B</fullName>
    </submittedName>
</protein>
<evidence type="ECO:0000313" key="3">
    <source>
        <dbReference type="Proteomes" id="UP001444071"/>
    </source>
</evidence>
<sequence length="470" mass="54169">MVADMCRAAAKCHPAESLSLFVPHCCNAINQIAVNEEVLNEEELDKEFLWNLQLLSEVTRVDGDKLIPYRSDLVQILQLTLHLKCKQGYILACNLLHHILRSTALIYPTEYCSVPGGFHQPVCDYLPIKDWGRPGDLWNLDIRWHVPSVEEISLAFYLLDLLLQPELQRLQRFSKGEQEMSRDDVLQSLTIVQHCLLGAGSLMPPLKGEPIPDLVHSMVNLDETTLYTGMDYDGTRENYRDAICKVMRQLLHYILEHSEDDTKSLFSIIKIISDLLHFKGSHKHEFDSRWKSFNLVKKSMENRLHGRKQHIRALLIDRVMLQHELRKLTVEGCQYRTIHQELMKDLLRLSTSTYSQIRSRAQSVLFTALGTYNFCCRDLIPHVLEFLNPDNSRVTQQQFKGALYCLLGNHNGVCLANLHDWECIALTWPGIVRSGLSSAMSLEKPSIVRLFDDLADKIHRQYETIGIDFY</sequence>
<accession>A0ABV0X9C4</accession>
<evidence type="ECO:0000259" key="1">
    <source>
        <dbReference type="Pfam" id="PF16507"/>
    </source>
</evidence>
<dbReference type="GO" id="GO:0000502">
    <property type="term" value="C:proteasome complex"/>
    <property type="evidence" value="ECO:0007669"/>
    <property type="project" value="UniProtKB-KW"/>
</dbReference>
<gene>
    <name evidence="2" type="primary">PSME4B_4</name>
    <name evidence="2" type="ORF">XENORESO_016091</name>
</gene>
<dbReference type="Proteomes" id="UP001444071">
    <property type="component" value="Unassembled WGS sequence"/>
</dbReference>
<dbReference type="PANTHER" id="PTHR32170">
    <property type="entry name" value="PROTEASOME ACTIVATOR COMPLEX SUBUNIT 4"/>
    <property type="match status" value="1"/>
</dbReference>
<dbReference type="Pfam" id="PF16507">
    <property type="entry name" value="HEAT_PSME4_mid"/>
    <property type="match status" value="1"/>
</dbReference>
<name>A0ABV0X9C4_9TELE</name>
<feature type="domain" description="Proteasome activator Blm10 middle HEAT repeats region" evidence="1">
    <location>
        <begin position="2"/>
        <end position="202"/>
    </location>
</feature>
<dbReference type="PANTHER" id="PTHR32170:SF3">
    <property type="entry name" value="PROTEASOME ACTIVATOR COMPLEX SUBUNIT 4"/>
    <property type="match status" value="1"/>
</dbReference>
<dbReference type="InterPro" id="IPR035309">
    <property type="entry name" value="PSME4"/>
</dbReference>
<organism evidence="2 3">
    <name type="scientific">Xenotaenia resolanae</name>
    <dbReference type="NCBI Taxonomy" id="208358"/>
    <lineage>
        <taxon>Eukaryota</taxon>
        <taxon>Metazoa</taxon>
        <taxon>Chordata</taxon>
        <taxon>Craniata</taxon>
        <taxon>Vertebrata</taxon>
        <taxon>Euteleostomi</taxon>
        <taxon>Actinopterygii</taxon>
        <taxon>Neopterygii</taxon>
        <taxon>Teleostei</taxon>
        <taxon>Neoteleostei</taxon>
        <taxon>Acanthomorphata</taxon>
        <taxon>Ovalentaria</taxon>
        <taxon>Atherinomorphae</taxon>
        <taxon>Cyprinodontiformes</taxon>
        <taxon>Goodeidae</taxon>
        <taxon>Xenotaenia</taxon>
    </lineage>
</organism>
<keyword evidence="2" id="KW-0647">Proteasome</keyword>
<proteinExistence type="predicted"/>
<dbReference type="InterPro" id="IPR032430">
    <property type="entry name" value="Blm10_mid"/>
</dbReference>
<dbReference type="EMBL" id="JAHRIM010095353">
    <property type="protein sequence ID" value="MEQ2278314.1"/>
    <property type="molecule type" value="Genomic_DNA"/>
</dbReference>
<comment type="caution">
    <text evidence="2">The sequence shown here is derived from an EMBL/GenBank/DDBJ whole genome shotgun (WGS) entry which is preliminary data.</text>
</comment>
<reference evidence="2 3" key="1">
    <citation type="submission" date="2021-06" db="EMBL/GenBank/DDBJ databases">
        <authorList>
            <person name="Palmer J.M."/>
        </authorList>
    </citation>
    <scope>NUCLEOTIDE SEQUENCE [LARGE SCALE GENOMIC DNA]</scope>
    <source>
        <strain evidence="2 3">XR_2019</strain>
        <tissue evidence="2">Muscle</tissue>
    </source>
</reference>
<keyword evidence="3" id="KW-1185">Reference proteome</keyword>
<feature type="non-terminal residue" evidence="2">
    <location>
        <position position="470"/>
    </location>
</feature>
<evidence type="ECO:0000313" key="2">
    <source>
        <dbReference type="EMBL" id="MEQ2278314.1"/>
    </source>
</evidence>